<name>A0A8H7BLJ6_9FUNG</name>
<dbReference type="InterPro" id="IPR044280">
    <property type="entry name" value="Hac1/HY5"/>
</dbReference>
<organism evidence="10 11">
    <name type="scientific">Apophysomyces ossiformis</name>
    <dbReference type="NCBI Taxonomy" id="679940"/>
    <lineage>
        <taxon>Eukaryota</taxon>
        <taxon>Fungi</taxon>
        <taxon>Fungi incertae sedis</taxon>
        <taxon>Mucoromycota</taxon>
        <taxon>Mucoromycotina</taxon>
        <taxon>Mucoromycetes</taxon>
        <taxon>Mucorales</taxon>
        <taxon>Mucorineae</taxon>
        <taxon>Mucoraceae</taxon>
        <taxon>Apophysomyces</taxon>
    </lineage>
</organism>
<protein>
    <recommendedName>
        <fullName evidence="9">BZIP domain-containing protein</fullName>
    </recommendedName>
</protein>
<feature type="compositionally biased region" description="Low complexity" evidence="8">
    <location>
        <begin position="53"/>
        <end position="69"/>
    </location>
</feature>
<evidence type="ECO:0000256" key="4">
    <source>
        <dbReference type="ARBA" id="ARBA00023125"/>
    </source>
</evidence>
<dbReference type="PROSITE" id="PS50217">
    <property type="entry name" value="BZIP"/>
    <property type="match status" value="1"/>
</dbReference>
<evidence type="ECO:0000259" key="9">
    <source>
        <dbReference type="PROSITE" id="PS50217"/>
    </source>
</evidence>
<dbReference type="InterPro" id="IPR004827">
    <property type="entry name" value="bZIP"/>
</dbReference>
<comment type="subcellular location">
    <subcellularLocation>
        <location evidence="1">Nucleus</location>
    </subcellularLocation>
</comment>
<dbReference type="AlphaFoldDB" id="A0A8H7BLJ6"/>
<dbReference type="Proteomes" id="UP000605846">
    <property type="component" value="Unassembled WGS sequence"/>
</dbReference>
<reference evidence="10" key="1">
    <citation type="submission" date="2020-01" db="EMBL/GenBank/DDBJ databases">
        <title>Genome Sequencing of Three Apophysomyces-Like Fungal Strains Confirms a Novel Fungal Genus in the Mucoromycota with divergent Burkholderia-like Endosymbiotic Bacteria.</title>
        <authorList>
            <person name="Stajich J.E."/>
            <person name="Macias A.M."/>
            <person name="Carter-House D."/>
            <person name="Lovett B."/>
            <person name="Kasson L.R."/>
            <person name="Berry K."/>
            <person name="Grigoriev I."/>
            <person name="Chang Y."/>
            <person name="Spatafora J."/>
            <person name="Kasson M.T."/>
        </authorList>
    </citation>
    <scope>NUCLEOTIDE SEQUENCE</scope>
    <source>
        <strain evidence="10">NRRL A-21654</strain>
    </source>
</reference>
<accession>A0A8H7BLJ6</accession>
<evidence type="ECO:0000256" key="3">
    <source>
        <dbReference type="ARBA" id="ARBA00023015"/>
    </source>
</evidence>
<dbReference type="OrthoDB" id="674948at2759"/>
<gene>
    <name evidence="10" type="ORF">EC973_009494</name>
</gene>
<dbReference type="PANTHER" id="PTHR46714:SF6">
    <property type="entry name" value="TRANSCRIPTIONAL ACTIVATOR HAC1"/>
    <property type="match status" value="1"/>
</dbReference>
<feature type="compositionally biased region" description="Basic and acidic residues" evidence="8">
    <location>
        <begin position="79"/>
        <end position="90"/>
    </location>
</feature>
<evidence type="ECO:0000256" key="8">
    <source>
        <dbReference type="SAM" id="MobiDB-lite"/>
    </source>
</evidence>
<dbReference type="GO" id="GO:0003677">
    <property type="term" value="F:DNA binding"/>
    <property type="evidence" value="ECO:0007669"/>
    <property type="project" value="UniProtKB-KW"/>
</dbReference>
<dbReference type="PROSITE" id="PS00036">
    <property type="entry name" value="BZIP_BASIC"/>
    <property type="match status" value="1"/>
</dbReference>
<evidence type="ECO:0000256" key="1">
    <source>
        <dbReference type="ARBA" id="ARBA00004123"/>
    </source>
</evidence>
<sequence length="285" mass="31987">MSNNMTSPKLNDQCDSLASLLSFPLDFAVNPLVTVSPSTATMYPASDQIATESNDLSSCTSSSSESVSSKKLTQRKARLSLENKDQKAKERILRNRAAAQESRDRKRRYVADLEATNEKLTKENERITKRAKMLETENQHLESQLEMFRRQQSSNYTRWLLRFSTDRDEENFNTGERSNGTCALTTQPLKNPPPNGSHVRESGMDRPGTEEIPFPAAEAVKCEESIAALTSSLLPSPLLSPQCSSEEEEEMSSPAQFHVANEFLLDDLFDWDGQQSVFSDNMFSL</sequence>
<dbReference type="Pfam" id="PF00170">
    <property type="entry name" value="bZIP_1"/>
    <property type="match status" value="1"/>
</dbReference>
<dbReference type="GO" id="GO:0000981">
    <property type="term" value="F:DNA-binding transcription factor activity, RNA polymerase II-specific"/>
    <property type="evidence" value="ECO:0007669"/>
    <property type="project" value="InterPro"/>
</dbReference>
<evidence type="ECO:0000313" key="11">
    <source>
        <dbReference type="Proteomes" id="UP000605846"/>
    </source>
</evidence>
<keyword evidence="6" id="KW-0834">Unfolded protein response</keyword>
<dbReference type="SMART" id="SM00338">
    <property type="entry name" value="BRLZ"/>
    <property type="match status" value="1"/>
</dbReference>
<dbReference type="PANTHER" id="PTHR46714">
    <property type="entry name" value="TRANSCRIPTIONAL ACTIVATOR HAC1"/>
    <property type="match status" value="1"/>
</dbReference>
<dbReference type="GO" id="GO:0045944">
    <property type="term" value="P:positive regulation of transcription by RNA polymerase II"/>
    <property type="evidence" value="ECO:0007669"/>
    <property type="project" value="InterPro"/>
</dbReference>
<dbReference type="EMBL" id="JABAYA010000093">
    <property type="protein sequence ID" value="KAF7725615.1"/>
    <property type="molecule type" value="Genomic_DNA"/>
</dbReference>
<keyword evidence="7" id="KW-0539">Nucleus</keyword>
<keyword evidence="3" id="KW-0805">Transcription regulation</keyword>
<dbReference type="GO" id="GO:0005634">
    <property type="term" value="C:nucleus"/>
    <property type="evidence" value="ECO:0007669"/>
    <property type="project" value="UniProtKB-SubCell"/>
</dbReference>
<proteinExistence type="inferred from homology"/>
<evidence type="ECO:0000313" key="10">
    <source>
        <dbReference type="EMBL" id="KAF7725615.1"/>
    </source>
</evidence>
<evidence type="ECO:0000256" key="6">
    <source>
        <dbReference type="ARBA" id="ARBA00023230"/>
    </source>
</evidence>
<dbReference type="SUPFAM" id="SSF57959">
    <property type="entry name" value="Leucine zipper domain"/>
    <property type="match status" value="1"/>
</dbReference>
<keyword evidence="5" id="KW-0804">Transcription</keyword>
<dbReference type="Gene3D" id="1.20.5.170">
    <property type="match status" value="1"/>
</dbReference>
<evidence type="ECO:0000256" key="2">
    <source>
        <dbReference type="ARBA" id="ARBA00007163"/>
    </source>
</evidence>
<dbReference type="GO" id="GO:0006986">
    <property type="term" value="P:response to unfolded protein"/>
    <property type="evidence" value="ECO:0007669"/>
    <property type="project" value="UniProtKB-KW"/>
</dbReference>
<keyword evidence="11" id="KW-1185">Reference proteome</keyword>
<feature type="region of interest" description="Disordered" evidence="8">
    <location>
        <begin position="52"/>
        <end position="90"/>
    </location>
</feature>
<feature type="domain" description="BZIP" evidence="9">
    <location>
        <begin position="85"/>
        <end position="148"/>
    </location>
</feature>
<feature type="compositionally biased region" description="Basic and acidic residues" evidence="8">
    <location>
        <begin position="198"/>
        <end position="207"/>
    </location>
</feature>
<evidence type="ECO:0000256" key="7">
    <source>
        <dbReference type="ARBA" id="ARBA00023242"/>
    </source>
</evidence>
<feature type="compositionally biased region" description="Polar residues" evidence="8">
    <location>
        <begin position="172"/>
        <end position="189"/>
    </location>
</feature>
<comment type="caution">
    <text evidence="10">The sequence shown here is derived from an EMBL/GenBank/DDBJ whole genome shotgun (WGS) entry which is preliminary data.</text>
</comment>
<dbReference type="CDD" id="cd14686">
    <property type="entry name" value="bZIP"/>
    <property type="match status" value="1"/>
</dbReference>
<comment type="similarity">
    <text evidence="2">Belongs to the bZIP family.</text>
</comment>
<feature type="region of interest" description="Disordered" evidence="8">
    <location>
        <begin position="170"/>
        <end position="207"/>
    </location>
</feature>
<dbReference type="InterPro" id="IPR046347">
    <property type="entry name" value="bZIP_sf"/>
</dbReference>
<keyword evidence="4" id="KW-0238">DNA-binding</keyword>
<evidence type="ECO:0000256" key="5">
    <source>
        <dbReference type="ARBA" id="ARBA00023163"/>
    </source>
</evidence>